<comment type="similarity">
    <text evidence="2 8 9">Belongs to the ATPase epsilon chain family.</text>
</comment>
<keyword evidence="8" id="KW-0375">Hydrogen ion transport</keyword>
<dbReference type="Gene3D" id="2.60.15.10">
    <property type="entry name" value="F0F1 ATP synthase delta/epsilon subunit, N-terminal"/>
    <property type="match status" value="1"/>
</dbReference>
<dbReference type="PANTHER" id="PTHR13822:SF10">
    <property type="entry name" value="ATP SYNTHASE EPSILON CHAIN, CHLOROPLASTIC"/>
    <property type="match status" value="1"/>
</dbReference>
<sequence>MNKFHLKIVTPKGTYREVDADLLNVKTTDGYIGILAHHIPLAAGVDISEMHYIVDGQKYEFAIAGGFVYVSPENTVTLIANVIESQDEIDLKRAQEAEKRARERLAKDGNGLDIKRAELALKKALVRENVKNIK</sequence>
<dbReference type="InterPro" id="IPR020546">
    <property type="entry name" value="ATP_synth_F1_dsu/esu_N"/>
</dbReference>
<protein>
    <recommendedName>
        <fullName evidence="8">ATP synthase epsilon chain</fullName>
    </recommendedName>
    <alternativeName>
        <fullName evidence="8">ATP synthase F1 sector epsilon subunit</fullName>
    </alternativeName>
    <alternativeName>
        <fullName evidence="8">F-ATPase epsilon subunit</fullName>
    </alternativeName>
</protein>
<evidence type="ECO:0000256" key="4">
    <source>
        <dbReference type="ARBA" id="ARBA00023065"/>
    </source>
</evidence>
<keyword evidence="8" id="KW-1003">Cell membrane</keyword>
<keyword evidence="7 8" id="KW-0066">ATP synthesis</keyword>
<dbReference type="OrthoDB" id="9804110at2"/>
<dbReference type="GO" id="GO:0046933">
    <property type="term" value="F:proton-transporting ATP synthase activity, rotational mechanism"/>
    <property type="evidence" value="ECO:0007669"/>
    <property type="project" value="UniProtKB-UniRule"/>
</dbReference>
<dbReference type="InterPro" id="IPR001469">
    <property type="entry name" value="ATP_synth_F1_dsu/esu"/>
</dbReference>
<dbReference type="GO" id="GO:0005886">
    <property type="term" value="C:plasma membrane"/>
    <property type="evidence" value="ECO:0007669"/>
    <property type="project" value="UniProtKB-SubCell"/>
</dbReference>
<dbReference type="Proteomes" id="UP000268059">
    <property type="component" value="Chromosome"/>
</dbReference>
<evidence type="ECO:0000313" key="13">
    <source>
        <dbReference type="Proteomes" id="UP000268059"/>
    </source>
</evidence>
<reference evidence="12 13" key="1">
    <citation type="submission" date="2018-11" db="EMBL/GenBank/DDBJ databases">
        <title>Novel Erysipelotrichaceae bacterium isolated from small intestine of a swine.</title>
        <authorList>
            <person name="Kim J.S."/>
            <person name="Choe H."/>
            <person name="Lee Y.R."/>
            <person name="Kim K.M."/>
            <person name="Park D.S."/>
        </authorList>
    </citation>
    <scope>NUCLEOTIDE SEQUENCE [LARGE SCALE GENOMIC DNA]</scope>
    <source>
        <strain evidence="12 13">SG0102</strain>
    </source>
</reference>
<dbReference type="InterPro" id="IPR036794">
    <property type="entry name" value="ATP_F1_dsu/esu_C_sf"/>
</dbReference>
<dbReference type="InParanoid" id="A0A3G9J9Z9"/>
<dbReference type="CDD" id="cd12152">
    <property type="entry name" value="F1-ATPase_delta"/>
    <property type="match status" value="1"/>
</dbReference>
<keyword evidence="5 8" id="KW-0472">Membrane</keyword>
<dbReference type="HAMAP" id="MF_00530">
    <property type="entry name" value="ATP_synth_epsil_bac"/>
    <property type="match status" value="1"/>
</dbReference>
<comment type="function">
    <text evidence="8">Produces ATP from ADP in the presence of a proton gradient across the membrane.</text>
</comment>
<accession>A0A3G9J9Z9</accession>
<feature type="domain" description="ATP synthase F1 complex delta/epsilon subunit N-terminal" evidence="11">
    <location>
        <begin position="4"/>
        <end position="81"/>
    </location>
</feature>
<evidence type="ECO:0000256" key="6">
    <source>
        <dbReference type="ARBA" id="ARBA00023196"/>
    </source>
</evidence>
<evidence type="ECO:0000259" key="10">
    <source>
        <dbReference type="Pfam" id="PF00401"/>
    </source>
</evidence>
<dbReference type="GO" id="GO:0005524">
    <property type="term" value="F:ATP binding"/>
    <property type="evidence" value="ECO:0007669"/>
    <property type="project" value="UniProtKB-UniRule"/>
</dbReference>
<dbReference type="NCBIfam" id="TIGR01216">
    <property type="entry name" value="ATP_synt_epsi"/>
    <property type="match status" value="1"/>
</dbReference>
<proteinExistence type="inferred from homology"/>
<dbReference type="KEGG" id="ebm:SG0102_29710"/>
<dbReference type="SUPFAM" id="SSF46604">
    <property type="entry name" value="Epsilon subunit of F1F0-ATP synthase C-terminal domain"/>
    <property type="match status" value="1"/>
</dbReference>
<evidence type="ECO:0000259" key="11">
    <source>
        <dbReference type="Pfam" id="PF02823"/>
    </source>
</evidence>
<dbReference type="AlphaFoldDB" id="A0A3G9J9Z9"/>
<evidence type="ECO:0000256" key="7">
    <source>
        <dbReference type="ARBA" id="ARBA00023310"/>
    </source>
</evidence>
<dbReference type="Pfam" id="PF02823">
    <property type="entry name" value="ATP-synt_DE_N"/>
    <property type="match status" value="1"/>
</dbReference>
<dbReference type="SUPFAM" id="SSF51344">
    <property type="entry name" value="Epsilon subunit of F1F0-ATP synthase N-terminal domain"/>
    <property type="match status" value="1"/>
</dbReference>
<keyword evidence="3 8" id="KW-0813">Transport</keyword>
<dbReference type="EMBL" id="AP019309">
    <property type="protein sequence ID" value="BBH28037.1"/>
    <property type="molecule type" value="Genomic_DNA"/>
</dbReference>
<comment type="subunit">
    <text evidence="8 9">F-type ATPases have 2 components, CF(1) - the catalytic core - and CF(0) - the membrane proton channel. CF(1) has five subunits: alpha(3), beta(3), gamma(1), delta(1), epsilon(1). CF(0) has three main subunits: a, b and c.</text>
</comment>
<evidence type="ECO:0000256" key="5">
    <source>
        <dbReference type="ARBA" id="ARBA00023136"/>
    </source>
</evidence>
<evidence type="ECO:0000256" key="1">
    <source>
        <dbReference type="ARBA" id="ARBA00004202"/>
    </source>
</evidence>
<gene>
    <name evidence="8 12" type="primary">atpC</name>
    <name evidence="12" type="ORF">SG0102_29710</name>
</gene>
<comment type="subcellular location">
    <subcellularLocation>
        <location evidence="1 8">Cell membrane</location>
        <topology evidence="1 8">Peripheral membrane protein</topology>
    </subcellularLocation>
</comment>
<keyword evidence="4 8" id="KW-0406">Ion transport</keyword>
<evidence type="ECO:0000256" key="9">
    <source>
        <dbReference type="RuleBase" id="RU003656"/>
    </source>
</evidence>
<dbReference type="InterPro" id="IPR020547">
    <property type="entry name" value="ATP_synth_F1_esu_C"/>
</dbReference>
<feature type="domain" description="ATP synthase epsilon subunit C-terminal" evidence="10">
    <location>
        <begin position="87"/>
        <end position="127"/>
    </location>
</feature>
<evidence type="ECO:0000256" key="3">
    <source>
        <dbReference type="ARBA" id="ARBA00022448"/>
    </source>
</evidence>
<dbReference type="Pfam" id="PF00401">
    <property type="entry name" value="ATP-synt_DE"/>
    <property type="match status" value="1"/>
</dbReference>
<keyword evidence="6 8" id="KW-0139">CF(1)</keyword>
<name>A0A3G9J9Z9_9FIRM</name>
<dbReference type="FunCoup" id="A0A3G9J9Z9">
    <property type="interactions" value="363"/>
</dbReference>
<organism evidence="12 13">
    <name type="scientific">Intestinibaculum porci</name>
    <dbReference type="NCBI Taxonomy" id="2487118"/>
    <lineage>
        <taxon>Bacteria</taxon>
        <taxon>Bacillati</taxon>
        <taxon>Bacillota</taxon>
        <taxon>Erysipelotrichia</taxon>
        <taxon>Erysipelotrichales</taxon>
        <taxon>Erysipelotrichaceae</taxon>
        <taxon>Intestinibaculum</taxon>
    </lineage>
</organism>
<evidence type="ECO:0000313" key="12">
    <source>
        <dbReference type="EMBL" id="BBH28037.1"/>
    </source>
</evidence>
<dbReference type="PANTHER" id="PTHR13822">
    <property type="entry name" value="ATP SYNTHASE DELTA/EPSILON CHAIN"/>
    <property type="match status" value="1"/>
</dbReference>
<evidence type="ECO:0000256" key="2">
    <source>
        <dbReference type="ARBA" id="ARBA00005712"/>
    </source>
</evidence>
<dbReference type="Gene3D" id="1.20.5.440">
    <property type="entry name" value="ATP synthase delta/epsilon subunit, C-terminal domain"/>
    <property type="match status" value="1"/>
</dbReference>
<dbReference type="InterPro" id="IPR036771">
    <property type="entry name" value="ATPsynth_dsu/esu_N"/>
</dbReference>
<dbReference type="RefSeq" id="WP_125120708.1">
    <property type="nucleotide sequence ID" value="NZ_AP019309.1"/>
</dbReference>
<evidence type="ECO:0000256" key="8">
    <source>
        <dbReference type="HAMAP-Rule" id="MF_00530"/>
    </source>
</evidence>
<keyword evidence="13" id="KW-1185">Reference proteome</keyword>
<dbReference type="GO" id="GO:0045259">
    <property type="term" value="C:proton-transporting ATP synthase complex"/>
    <property type="evidence" value="ECO:0007669"/>
    <property type="project" value="UniProtKB-KW"/>
</dbReference>